<reference evidence="2" key="1">
    <citation type="journal article" date="2021" name="PeerJ">
        <title>Extensive microbial diversity within the chicken gut microbiome revealed by metagenomics and culture.</title>
        <authorList>
            <person name="Gilroy R."/>
            <person name="Ravi A."/>
            <person name="Getino M."/>
            <person name="Pursley I."/>
            <person name="Horton D.L."/>
            <person name="Alikhan N.F."/>
            <person name="Baker D."/>
            <person name="Gharbi K."/>
            <person name="Hall N."/>
            <person name="Watson M."/>
            <person name="Adriaenssens E.M."/>
            <person name="Foster-Nyarko E."/>
            <person name="Jarju S."/>
            <person name="Secka A."/>
            <person name="Antonio M."/>
            <person name="Oren A."/>
            <person name="Chaudhuri R.R."/>
            <person name="La Ragione R."/>
            <person name="Hildebrand F."/>
            <person name="Pallen M.J."/>
        </authorList>
    </citation>
    <scope>NUCLEOTIDE SEQUENCE</scope>
    <source>
        <strain evidence="2">CHK171-7178</strain>
    </source>
</reference>
<evidence type="ECO:0000313" key="2">
    <source>
        <dbReference type="EMBL" id="HJF30807.1"/>
    </source>
</evidence>
<comment type="caution">
    <text evidence="2">The sequence shown here is derived from an EMBL/GenBank/DDBJ whole genome shotgun (WGS) entry which is preliminary data.</text>
</comment>
<organism evidence="2 3">
    <name type="scientific">Sporosarcina psychrophila</name>
    <name type="common">Bacillus psychrophilus</name>
    <dbReference type="NCBI Taxonomy" id="1476"/>
    <lineage>
        <taxon>Bacteria</taxon>
        <taxon>Bacillati</taxon>
        <taxon>Bacillota</taxon>
        <taxon>Bacilli</taxon>
        <taxon>Bacillales</taxon>
        <taxon>Caryophanaceae</taxon>
        <taxon>Sporosarcina</taxon>
    </lineage>
</organism>
<evidence type="ECO:0000256" key="1">
    <source>
        <dbReference type="SAM" id="Phobius"/>
    </source>
</evidence>
<name>A0A921KBW2_SPOPS</name>
<keyword evidence="1" id="KW-1133">Transmembrane helix</keyword>
<feature type="transmembrane region" description="Helical" evidence="1">
    <location>
        <begin position="6"/>
        <end position="27"/>
    </location>
</feature>
<dbReference type="EMBL" id="DYWT01000055">
    <property type="protein sequence ID" value="HJF30807.1"/>
    <property type="molecule type" value="Genomic_DNA"/>
</dbReference>
<dbReference type="Proteomes" id="UP000698173">
    <property type="component" value="Unassembled WGS sequence"/>
</dbReference>
<keyword evidence="1" id="KW-0812">Transmembrane</keyword>
<evidence type="ECO:0000313" key="3">
    <source>
        <dbReference type="Proteomes" id="UP000698173"/>
    </source>
</evidence>
<dbReference type="Pfam" id="PF24226">
    <property type="entry name" value="DUF7442"/>
    <property type="match status" value="1"/>
</dbReference>
<gene>
    <name evidence="2" type="ORF">K8V56_03380</name>
</gene>
<reference evidence="2" key="2">
    <citation type="submission" date="2021-09" db="EMBL/GenBank/DDBJ databases">
        <authorList>
            <person name="Gilroy R."/>
        </authorList>
    </citation>
    <scope>NUCLEOTIDE SEQUENCE</scope>
    <source>
        <strain evidence="2">CHK171-7178</strain>
    </source>
</reference>
<accession>A0A921KBW2</accession>
<dbReference type="AlphaFoldDB" id="A0A921KBW2"/>
<sequence>MSLLVFFPVLIYWGIIIFGIYAVLTIVKSAKQRNEYLKEIRDELKKKV</sequence>
<proteinExistence type="predicted"/>
<protein>
    <submittedName>
        <fullName evidence="2">Uncharacterized protein</fullName>
    </submittedName>
</protein>
<dbReference type="InterPro" id="IPR055865">
    <property type="entry name" value="Phage_memb_DUF7442"/>
</dbReference>
<keyword evidence="1" id="KW-0472">Membrane</keyword>